<feature type="region of interest" description="Disordered" evidence="1">
    <location>
        <begin position="339"/>
        <end position="373"/>
    </location>
</feature>
<dbReference type="Gene3D" id="1.10.3210.10">
    <property type="entry name" value="Hypothetical protein af1432"/>
    <property type="match status" value="1"/>
</dbReference>
<dbReference type="InterPro" id="IPR029016">
    <property type="entry name" value="GAF-like_dom_sf"/>
</dbReference>
<dbReference type="InterPro" id="IPR013976">
    <property type="entry name" value="HDOD"/>
</dbReference>
<reference evidence="3 4" key="1">
    <citation type="submission" date="2022-11" db="EMBL/GenBank/DDBJ databases">
        <title>Spartinivicinus poritis sp. nov., isolated from scleractinian coral Porites lutea.</title>
        <authorList>
            <person name="Zhang G."/>
            <person name="Cai L."/>
            <person name="Wei Q."/>
        </authorList>
    </citation>
    <scope>NUCLEOTIDE SEQUENCE [LARGE SCALE GENOMIC DNA]</scope>
    <source>
        <strain evidence="3 4">A2-2</strain>
    </source>
</reference>
<name>A0ABT5U4J5_9GAMM</name>
<gene>
    <name evidence="3" type="ORF">ORQ98_04815</name>
</gene>
<evidence type="ECO:0000313" key="3">
    <source>
        <dbReference type="EMBL" id="MDE1461283.1"/>
    </source>
</evidence>
<evidence type="ECO:0000313" key="4">
    <source>
        <dbReference type="Proteomes" id="UP001528823"/>
    </source>
</evidence>
<protein>
    <submittedName>
        <fullName evidence="3">HDOD domain-containing protein</fullName>
    </submittedName>
</protein>
<dbReference type="RefSeq" id="WP_274687646.1">
    <property type="nucleotide sequence ID" value="NZ_JAPMOU010000004.1"/>
</dbReference>
<evidence type="ECO:0000256" key="1">
    <source>
        <dbReference type="SAM" id="MobiDB-lite"/>
    </source>
</evidence>
<feature type="domain" description="HDOD" evidence="2">
    <location>
        <begin position="21"/>
        <end position="213"/>
    </location>
</feature>
<dbReference type="SUPFAM" id="SSF109604">
    <property type="entry name" value="HD-domain/PDEase-like"/>
    <property type="match status" value="1"/>
</dbReference>
<accession>A0ABT5U4J5</accession>
<sequence length="553" mass="62692">METTQPVHGVAAWQQLLKKQTLPIPTTTQAALSEAITENNTLPPLAAIIRHCPLTAFHMFHQANKSRETTHDIRVKSLEHAMAMLGVDAIKVFINSVRTFNPLSDNPKTNCLTKEVSNSIHAAHQAQYWFKQKTRKTSEEVFWSALFFNVTRWALALQTPTQMQLIQQSGGKHAQAIERQILGCTISTLQLALDDYWSLPCISHHAWEQLRATKPSSWIAMSRFGRQKPEHGYTHASERAERRFQDKKEQDPQFRLLLGTPAAFIFWANALAQCSRYSWFSINSSRLSGLMAALLNKGWDKTTQTIHQEAVNLSHKLTYGYGPAPAVGLVNSEVLYHEPKLTRPQKKPSPTSPSQTKEAKPTTPAIKPIPAPVTPQSIAEKQGDIAHFEQIVENLKEQPERYPTLASLIDILTEAIIEGLAYERLIIALTNKERTRLKSYRCHPKTEKVQFEIVLATAPFFNDLLKKQQTIWVKGKEQPDTWAKIPGSFKKAVEHDHFMLQTLTMPRKAIGMLYVDMPYSNSLFKVADFRYLQALGNASRITLLSMAQSKKRR</sequence>
<dbReference type="PROSITE" id="PS51833">
    <property type="entry name" value="HDOD"/>
    <property type="match status" value="1"/>
</dbReference>
<proteinExistence type="predicted"/>
<dbReference type="Pfam" id="PF08668">
    <property type="entry name" value="HDOD"/>
    <property type="match status" value="1"/>
</dbReference>
<dbReference type="Gene3D" id="3.30.450.40">
    <property type="match status" value="1"/>
</dbReference>
<evidence type="ECO:0000259" key="2">
    <source>
        <dbReference type="PROSITE" id="PS51833"/>
    </source>
</evidence>
<dbReference type="Proteomes" id="UP001528823">
    <property type="component" value="Unassembled WGS sequence"/>
</dbReference>
<organism evidence="3 4">
    <name type="scientific">Spartinivicinus poritis</name>
    <dbReference type="NCBI Taxonomy" id="2994640"/>
    <lineage>
        <taxon>Bacteria</taxon>
        <taxon>Pseudomonadati</taxon>
        <taxon>Pseudomonadota</taxon>
        <taxon>Gammaproteobacteria</taxon>
        <taxon>Oceanospirillales</taxon>
        <taxon>Zooshikellaceae</taxon>
        <taxon>Spartinivicinus</taxon>
    </lineage>
</organism>
<feature type="compositionally biased region" description="Low complexity" evidence="1">
    <location>
        <begin position="348"/>
        <end position="366"/>
    </location>
</feature>
<comment type="caution">
    <text evidence="3">The sequence shown here is derived from an EMBL/GenBank/DDBJ whole genome shotgun (WGS) entry which is preliminary data.</text>
</comment>
<dbReference type="EMBL" id="JAPMOU010000004">
    <property type="protein sequence ID" value="MDE1461283.1"/>
    <property type="molecule type" value="Genomic_DNA"/>
</dbReference>
<keyword evidence="4" id="KW-1185">Reference proteome</keyword>